<feature type="compositionally biased region" description="Basic residues" evidence="1">
    <location>
        <begin position="16"/>
        <end position="28"/>
    </location>
</feature>
<feature type="region of interest" description="Disordered" evidence="1">
    <location>
        <begin position="346"/>
        <end position="456"/>
    </location>
</feature>
<proteinExistence type="predicted"/>
<feature type="region of interest" description="Disordered" evidence="1">
    <location>
        <begin position="471"/>
        <end position="559"/>
    </location>
</feature>
<dbReference type="Proteomes" id="UP001165160">
    <property type="component" value="Unassembled WGS sequence"/>
</dbReference>
<gene>
    <name evidence="2" type="ORF">TrVE_jg11591</name>
</gene>
<dbReference type="InterPro" id="IPR032675">
    <property type="entry name" value="LRR_dom_sf"/>
</dbReference>
<organism evidence="2 3">
    <name type="scientific">Triparma verrucosa</name>
    <dbReference type="NCBI Taxonomy" id="1606542"/>
    <lineage>
        <taxon>Eukaryota</taxon>
        <taxon>Sar</taxon>
        <taxon>Stramenopiles</taxon>
        <taxon>Ochrophyta</taxon>
        <taxon>Bolidophyceae</taxon>
        <taxon>Parmales</taxon>
        <taxon>Triparmaceae</taxon>
        <taxon>Triparma</taxon>
    </lineage>
</organism>
<reference evidence="3" key="1">
    <citation type="journal article" date="2023" name="Commun. Biol.">
        <title>Genome analysis of Parmales, the sister group of diatoms, reveals the evolutionary specialization of diatoms from phago-mixotrophs to photoautotrophs.</title>
        <authorList>
            <person name="Ban H."/>
            <person name="Sato S."/>
            <person name="Yoshikawa S."/>
            <person name="Yamada K."/>
            <person name="Nakamura Y."/>
            <person name="Ichinomiya M."/>
            <person name="Sato N."/>
            <person name="Blanc-Mathieu R."/>
            <person name="Endo H."/>
            <person name="Kuwata A."/>
            <person name="Ogata H."/>
        </authorList>
    </citation>
    <scope>NUCLEOTIDE SEQUENCE [LARGE SCALE GENOMIC DNA]</scope>
    <source>
        <strain evidence="3">NIES 3699</strain>
    </source>
</reference>
<feature type="compositionally biased region" description="Gly residues" evidence="1">
    <location>
        <begin position="408"/>
        <end position="420"/>
    </location>
</feature>
<feature type="region of interest" description="Disordered" evidence="1">
    <location>
        <begin position="641"/>
        <end position="665"/>
    </location>
</feature>
<keyword evidence="3" id="KW-1185">Reference proteome</keyword>
<feature type="compositionally biased region" description="Basic residues" evidence="1">
    <location>
        <begin position="501"/>
        <end position="512"/>
    </location>
</feature>
<dbReference type="EMBL" id="BRXX01000072">
    <property type="protein sequence ID" value="GMH87480.1"/>
    <property type="molecule type" value="Genomic_DNA"/>
</dbReference>
<dbReference type="InterPro" id="IPR040091">
    <property type="entry name" value="LRRC56"/>
</dbReference>
<accession>A0A9W7BGH3</accession>
<dbReference type="AlphaFoldDB" id="A0A9W7BGH3"/>
<dbReference type="PANTHER" id="PTHR22708">
    <property type="entry name" value="LEUCINE-RICH REPEAT-CONTAINING PROTEIN 56"/>
    <property type="match status" value="1"/>
</dbReference>
<comment type="caution">
    <text evidence="2">The sequence shown here is derived from an EMBL/GenBank/DDBJ whole genome shotgun (WGS) entry which is preliminary data.</text>
</comment>
<dbReference type="PROSITE" id="PS51450">
    <property type="entry name" value="LRR"/>
    <property type="match status" value="2"/>
</dbReference>
<dbReference type="PANTHER" id="PTHR22708:SF0">
    <property type="entry name" value="LEUCINE-RICH REPEAT-CONTAINING PROTEIN 56"/>
    <property type="match status" value="1"/>
</dbReference>
<protein>
    <submittedName>
        <fullName evidence="2">Uncharacterized protein</fullName>
    </submittedName>
</protein>
<evidence type="ECO:0000313" key="2">
    <source>
        <dbReference type="EMBL" id="GMH87480.1"/>
    </source>
</evidence>
<feature type="region of interest" description="Disordered" evidence="1">
    <location>
        <begin position="1"/>
        <end position="56"/>
    </location>
</feature>
<dbReference type="Pfam" id="PF14580">
    <property type="entry name" value="LRR_9"/>
    <property type="match status" value="1"/>
</dbReference>
<name>A0A9W7BGH3_9STRA</name>
<feature type="region of interest" description="Disordered" evidence="1">
    <location>
        <begin position="261"/>
        <end position="280"/>
    </location>
</feature>
<dbReference type="InterPro" id="IPR001611">
    <property type="entry name" value="Leu-rich_rpt"/>
</dbReference>
<feature type="compositionally biased region" description="Low complexity" evidence="1">
    <location>
        <begin position="426"/>
        <end position="436"/>
    </location>
</feature>
<feature type="compositionally biased region" description="Polar residues" evidence="1">
    <location>
        <begin position="533"/>
        <end position="542"/>
    </location>
</feature>
<evidence type="ECO:0000256" key="1">
    <source>
        <dbReference type="SAM" id="MobiDB-lite"/>
    </source>
</evidence>
<feature type="compositionally biased region" description="Basic and acidic residues" evidence="1">
    <location>
        <begin position="365"/>
        <end position="377"/>
    </location>
</feature>
<feature type="region of interest" description="Disordered" evidence="1">
    <location>
        <begin position="578"/>
        <end position="624"/>
    </location>
</feature>
<feature type="compositionally biased region" description="Acidic residues" evidence="1">
    <location>
        <begin position="474"/>
        <end position="494"/>
    </location>
</feature>
<feature type="compositionally biased region" description="Low complexity" evidence="1">
    <location>
        <begin position="587"/>
        <end position="597"/>
    </location>
</feature>
<dbReference type="SUPFAM" id="SSF52058">
    <property type="entry name" value="L domain-like"/>
    <property type="match status" value="1"/>
</dbReference>
<sequence>MSLRLASPSPPPSSSKKGKRRSKTKSRSKLSTPNPALQQVEGERGSSSSADEGFGDNQAAHNVFDDALSDEKLWSICGTRQLSQVTQLSIIVDSSRIFLDDLPNYLPNLQSLTLDNSRIGSIRDLGTNLRGLVRLSMGECGLQGLEGIAALDSLRELRLSSNQISDLTPLAMHETLQVLDLTSNSIEDWSQVEMLATCSMLYSLDLRKNFIEERAKEYRKVVCWHVKQLKVLDGRHVQLGEGDIEDERMLGESVRKLTEALKKDGRRERREAEEKRRDLADPLKVAPAQISSIKGGSPGVSNILSGGAGIYSNTKDSELSRGIVTLGGGAARSILKRRSTLTDDLSTTTTEAFKSPIQNAEREEDSPQHQQKNEKIVADNIRPSTGSKLEKEEDTESPLFFRRPHTAIGGGSRGNSGVGFDGRPMSASSGGSASKSRGLLVGSDGPGWSPDKFQKQRRHYVFNNKKSGIRLMDIESDESDSSPDGDDSDSEDDGFVDRKAMKARSNKMHLTAKAKNAPENNSNPNFLEEKKTSSPPSASVAVTKSAEKSARTTTFNDKAGLQLGFDLRGSLANITTWIEGNSDDDSSSTSSSGASAGIRHMNPLSKSGAAAPGCRQPTSPKRTALSKEALLSECQAVVAPLSSDDELSDSQSGIPYPKGPSNGMTDRDLIALLRQQPKDVPEMKTRESFRRFFARMKKDRFEYLLRAANKDKATKDGDKKVAKRMALVADVLV</sequence>
<dbReference type="Gene3D" id="3.80.10.10">
    <property type="entry name" value="Ribonuclease Inhibitor"/>
    <property type="match status" value="1"/>
</dbReference>
<evidence type="ECO:0000313" key="3">
    <source>
        <dbReference type="Proteomes" id="UP001165160"/>
    </source>
</evidence>